<organism evidence="1 2">
    <name type="scientific">Parafrankia soli</name>
    <dbReference type="NCBI Taxonomy" id="2599596"/>
    <lineage>
        <taxon>Bacteria</taxon>
        <taxon>Bacillati</taxon>
        <taxon>Actinomycetota</taxon>
        <taxon>Actinomycetes</taxon>
        <taxon>Frankiales</taxon>
        <taxon>Frankiaceae</taxon>
        <taxon>Parafrankia</taxon>
    </lineage>
</organism>
<dbReference type="Proteomes" id="UP000179769">
    <property type="component" value="Unassembled WGS sequence"/>
</dbReference>
<dbReference type="EMBL" id="MAXA01000246">
    <property type="protein sequence ID" value="OHV22430.1"/>
    <property type="molecule type" value="Genomic_DNA"/>
</dbReference>
<protein>
    <submittedName>
        <fullName evidence="1">Uncharacterized protein</fullName>
    </submittedName>
</protein>
<accession>A0A1S1PL47</accession>
<evidence type="ECO:0000313" key="2">
    <source>
        <dbReference type="Proteomes" id="UP000179769"/>
    </source>
</evidence>
<dbReference type="AlphaFoldDB" id="A0A1S1PL47"/>
<sequence length="121" mass="12958">MAGPLGTFQQRVEVTAFVTAFRATFPALADGRSDEAIASNVTQVCLNDLRDPSTGQPVPDGEAVALRRIPSRFEWNGITPDWTMSRTILALATGTACSPVEGRSVRAGVLSHRPQPRPPTV</sequence>
<reference evidence="2" key="1">
    <citation type="submission" date="2016-07" db="EMBL/GenBank/DDBJ databases">
        <title>Frankia sp. NRRL B-16219 Genome sequencing.</title>
        <authorList>
            <person name="Ghodhbane-Gtari F."/>
            <person name="Swanson E."/>
            <person name="Gueddou A."/>
            <person name="Louati M."/>
            <person name="Nouioui I."/>
            <person name="Hezbri K."/>
            <person name="Abebe-Akele F."/>
            <person name="Simpson S."/>
            <person name="Morris K."/>
            <person name="Thomas K."/>
            <person name="Gtari M."/>
            <person name="Tisa L.S."/>
        </authorList>
    </citation>
    <scope>NUCLEOTIDE SEQUENCE [LARGE SCALE GENOMIC DNA]</scope>
    <source>
        <strain evidence="2">NRRL B-16219</strain>
    </source>
</reference>
<keyword evidence="2" id="KW-1185">Reference proteome</keyword>
<comment type="caution">
    <text evidence="1">The sequence shown here is derived from an EMBL/GenBank/DDBJ whole genome shotgun (WGS) entry which is preliminary data.</text>
</comment>
<evidence type="ECO:0000313" key="1">
    <source>
        <dbReference type="EMBL" id="OHV22430.1"/>
    </source>
</evidence>
<proteinExistence type="predicted"/>
<gene>
    <name evidence="1" type="ORF">BBK14_06505</name>
</gene>
<name>A0A1S1PL47_9ACTN</name>